<dbReference type="InterPro" id="IPR013783">
    <property type="entry name" value="Ig-like_fold"/>
</dbReference>
<dbReference type="PROSITE" id="PS50853">
    <property type="entry name" value="FN3"/>
    <property type="match status" value="2"/>
</dbReference>
<evidence type="ECO:0000313" key="5">
    <source>
        <dbReference type="Proteomes" id="UP001580407"/>
    </source>
</evidence>
<gene>
    <name evidence="4" type="ORF">ACE3NQ_05975</name>
</gene>
<dbReference type="InterPro" id="IPR012854">
    <property type="entry name" value="Cu_amine_oxidase-like_N"/>
</dbReference>
<dbReference type="SUPFAM" id="SSF55383">
    <property type="entry name" value="Copper amine oxidase, domain N"/>
    <property type="match status" value="2"/>
</dbReference>
<dbReference type="Gene3D" id="3.30.457.10">
    <property type="entry name" value="Copper amine oxidase-like, N-terminal domain"/>
    <property type="match status" value="2"/>
</dbReference>
<dbReference type="InterPro" id="IPR003961">
    <property type="entry name" value="FN3_dom"/>
</dbReference>
<feature type="domain" description="Fibronectin type-III" evidence="3">
    <location>
        <begin position="461"/>
        <end position="547"/>
    </location>
</feature>
<dbReference type="EMBL" id="JBHILM010000005">
    <property type="protein sequence ID" value="MFB5680452.1"/>
    <property type="molecule type" value="Genomic_DNA"/>
</dbReference>
<keyword evidence="5" id="KW-1185">Reference proteome</keyword>
<dbReference type="Pfam" id="PF00041">
    <property type="entry name" value="fn3"/>
    <property type="match status" value="1"/>
</dbReference>
<comment type="similarity">
    <text evidence="1">Belongs to the peptidase S8 family.</text>
</comment>
<dbReference type="CDD" id="cd00063">
    <property type="entry name" value="FN3"/>
    <property type="match status" value="4"/>
</dbReference>
<feature type="region of interest" description="Disordered" evidence="2">
    <location>
        <begin position="717"/>
        <end position="769"/>
    </location>
</feature>
<evidence type="ECO:0000256" key="2">
    <source>
        <dbReference type="SAM" id="MobiDB-lite"/>
    </source>
</evidence>
<dbReference type="PANTHER" id="PTHR46957">
    <property type="entry name" value="CYTOKINE RECEPTOR"/>
    <property type="match status" value="1"/>
</dbReference>
<dbReference type="SUPFAM" id="SSF52743">
    <property type="entry name" value="Subtilisin-like"/>
    <property type="match status" value="1"/>
</dbReference>
<comment type="caution">
    <text evidence="4">The sequence shown here is derived from an EMBL/GenBank/DDBJ whole genome shotgun (WGS) entry which is preliminary data.</text>
</comment>
<dbReference type="SMART" id="SM00060">
    <property type="entry name" value="FN3"/>
    <property type="match status" value="5"/>
</dbReference>
<dbReference type="Proteomes" id="UP001580407">
    <property type="component" value="Unassembled WGS sequence"/>
</dbReference>
<feature type="compositionally biased region" description="Low complexity" evidence="2">
    <location>
        <begin position="727"/>
        <end position="745"/>
    </location>
</feature>
<feature type="compositionally biased region" description="Polar residues" evidence="2">
    <location>
        <begin position="532"/>
        <end position="543"/>
    </location>
</feature>
<dbReference type="PROSITE" id="PS51892">
    <property type="entry name" value="SUBTILASE"/>
    <property type="match status" value="1"/>
</dbReference>
<protein>
    <submittedName>
        <fullName evidence="4">Fibronectin type III domain-containing protein</fullName>
    </submittedName>
</protein>
<dbReference type="InterPro" id="IPR036582">
    <property type="entry name" value="Mao_N_sf"/>
</dbReference>
<sequence length="956" mass="101950">MKKRQKIAMSLVSASLVFGLLPSGKWGLPISHAAATSWSLDAMHLIQAHQAGYTGKNVKIAIIGSEEQGKTAFDILSGDGSGFAGAAPGANIELIKVDGSGASTVQDVISGINQAVNNDMDIIYIGVMSDTGAPDYEAALRDAYNKGLLIVAPAGDEGTADGTGDNITYPAKYGQYVIAVGSVDAQMRRADSSSTGAELDFVAPGVNIETTTIVSGTLAAAAHVAGLLAVLKELHPTATSSQLQSELQRTAQNLGDPGPDPLYGFGFVSYTDDAAPDNIGNLNILDVTDSTARLSWTKPQQSDFSHVNIYNGADSVATGVSDATYELVGLSPDTDYSFTLKAVDNMGNESTGTNIKFRTASVRDNVPPMEVANLAVAAKGQDFIELKWDNPTDADFARNNIYKNGEMHNQTDKNSALITGLTPNTEYSFQVVTEDITGNRSQGSSITVMTDRVSAPSDTIPPADVTELAVTGQTTDTLDITFKLPADADFDRAVVFVDDREAGSTKQPSFRITGLTADKAYTIKVTAVDTSGNSSNGKTITGRTSATAPAAPDPSVTETSNLQVAETTTSTIKVSWTKSPDAAWTSLYLDGRWITDASGETYTFTGLAANTTYEITAKTKRTDGVTSPGIKVTAKTQAQTTTPSDSASNTYEVRNLEISDKSKYWLEIKYNIPSQSERVRIYVDDEYIGTTRNGTYKIDDLESGTRYDIRVTTVDKNGKESKGVKVSGRTGTSSSSDDDTSSSLSERVRELQRAKKKVAKAEGSLNRSDWRDAQDTVEDLPDGLNKEALLARLGRIRKEVFPGETVSNGNYSSGSGATTNTVSSKSEIIILTLDSTQALVNNNVVRIPQMPLVKNGVTLLPLRFVGETAGYRVAYTHTSKKITLSQPLEGRVVQLGVGEKQMTVSNGNGINNYTKPIEQPPIIVNSYTLVPLRVVGEASGYQVDYNPATRTITLTK</sequence>
<dbReference type="Gene3D" id="3.40.50.200">
    <property type="entry name" value="Peptidase S8/S53 domain"/>
    <property type="match status" value="1"/>
</dbReference>
<evidence type="ECO:0000259" key="3">
    <source>
        <dbReference type="PROSITE" id="PS50853"/>
    </source>
</evidence>
<dbReference type="PANTHER" id="PTHR46957:SF3">
    <property type="entry name" value="CYTOKINE RECEPTOR"/>
    <property type="match status" value="1"/>
</dbReference>
<dbReference type="InterPro" id="IPR050713">
    <property type="entry name" value="RTP_Phos/Ushers"/>
</dbReference>
<dbReference type="SUPFAM" id="SSF49265">
    <property type="entry name" value="Fibronectin type III"/>
    <property type="match status" value="2"/>
</dbReference>
<evidence type="ECO:0000313" key="4">
    <source>
        <dbReference type="EMBL" id="MFB5680452.1"/>
    </source>
</evidence>
<reference evidence="4 5" key="1">
    <citation type="submission" date="2024-09" db="EMBL/GenBank/DDBJ databases">
        <authorList>
            <person name="Ruan L."/>
        </authorList>
    </citation>
    <scope>NUCLEOTIDE SEQUENCE [LARGE SCALE GENOMIC DNA]</scope>
    <source>
        <strain evidence="4 5">D33</strain>
    </source>
</reference>
<comment type="caution">
    <text evidence="1">Lacks conserved residue(s) required for the propagation of feature annotation.</text>
</comment>
<dbReference type="Gene3D" id="2.60.40.10">
    <property type="entry name" value="Immunoglobulins"/>
    <property type="match status" value="5"/>
</dbReference>
<dbReference type="InterPro" id="IPR000209">
    <property type="entry name" value="Peptidase_S8/S53_dom"/>
</dbReference>
<feature type="region of interest" description="Disordered" evidence="2">
    <location>
        <begin position="532"/>
        <end position="560"/>
    </location>
</feature>
<evidence type="ECO:0000256" key="1">
    <source>
        <dbReference type="PROSITE-ProRule" id="PRU01240"/>
    </source>
</evidence>
<feature type="compositionally biased region" description="Low complexity" evidence="2">
    <location>
        <begin position="544"/>
        <end position="555"/>
    </location>
</feature>
<accession>A0ABV5B421</accession>
<dbReference type="Pfam" id="PF07833">
    <property type="entry name" value="Cu_amine_oxidN1"/>
    <property type="match status" value="1"/>
</dbReference>
<name>A0ABV5B421_9BACL</name>
<dbReference type="InterPro" id="IPR036852">
    <property type="entry name" value="Peptidase_S8/S53_dom_sf"/>
</dbReference>
<dbReference type="Pfam" id="PF00082">
    <property type="entry name" value="Peptidase_S8"/>
    <property type="match status" value="1"/>
</dbReference>
<organism evidence="4 5">
    <name type="scientific">Paenibacillus terreus</name>
    <dbReference type="NCBI Taxonomy" id="1387834"/>
    <lineage>
        <taxon>Bacteria</taxon>
        <taxon>Bacillati</taxon>
        <taxon>Bacillota</taxon>
        <taxon>Bacilli</taxon>
        <taxon>Bacillales</taxon>
        <taxon>Paenibacillaceae</taxon>
        <taxon>Paenibacillus</taxon>
    </lineage>
</organism>
<dbReference type="InterPro" id="IPR036116">
    <property type="entry name" value="FN3_sf"/>
</dbReference>
<dbReference type="RefSeq" id="WP_375524262.1">
    <property type="nucleotide sequence ID" value="NZ_JBHILM010000005.1"/>
</dbReference>
<feature type="domain" description="Fibronectin type-III" evidence="3">
    <location>
        <begin position="278"/>
        <end position="362"/>
    </location>
</feature>
<proteinExistence type="inferred from homology"/>